<evidence type="ECO:0000313" key="3">
    <source>
        <dbReference type="EMBL" id="CAK9185166.1"/>
    </source>
</evidence>
<evidence type="ECO:0000256" key="1">
    <source>
        <dbReference type="SAM" id="MobiDB-lite"/>
    </source>
</evidence>
<gene>
    <name evidence="2" type="ORF">ILEXP_LOCUS55541</name>
    <name evidence="3" type="ORF">ILEXP_LOCUS55542</name>
</gene>
<sequence>SNPSGYRGPSQKFTSNGRGFQAQQQRDSNQGYNNFSSANPQRRPPPLGERRMTHAERDKYQEQ</sequence>
<dbReference type="EMBL" id="CAUOFW020009202">
    <property type="protein sequence ID" value="CAK9185165.1"/>
    <property type="molecule type" value="Genomic_DNA"/>
</dbReference>
<proteinExistence type="predicted"/>
<feature type="region of interest" description="Disordered" evidence="1">
    <location>
        <begin position="1"/>
        <end position="63"/>
    </location>
</feature>
<feature type="non-terminal residue" evidence="2">
    <location>
        <position position="1"/>
    </location>
</feature>
<keyword evidence="4" id="KW-1185">Reference proteome</keyword>
<feature type="compositionally biased region" description="Polar residues" evidence="1">
    <location>
        <begin position="11"/>
        <end position="40"/>
    </location>
</feature>
<organism evidence="2 4">
    <name type="scientific">Ilex paraguariensis</name>
    <name type="common">yerba mate</name>
    <dbReference type="NCBI Taxonomy" id="185542"/>
    <lineage>
        <taxon>Eukaryota</taxon>
        <taxon>Viridiplantae</taxon>
        <taxon>Streptophyta</taxon>
        <taxon>Embryophyta</taxon>
        <taxon>Tracheophyta</taxon>
        <taxon>Spermatophyta</taxon>
        <taxon>Magnoliopsida</taxon>
        <taxon>eudicotyledons</taxon>
        <taxon>Gunneridae</taxon>
        <taxon>Pentapetalae</taxon>
        <taxon>asterids</taxon>
        <taxon>campanulids</taxon>
        <taxon>Aquifoliales</taxon>
        <taxon>Aquifoliaceae</taxon>
        <taxon>Ilex</taxon>
    </lineage>
</organism>
<evidence type="ECO:0000313" key="4">
    <source>
        <dbReference type="Proteomes" id="UP001642360"/>
    </source>
</evidence>
<dbReference type="EMBL" id="CAUOFW020009202">
    <property type="protein sequence ID" value="CAK9185166.1"/>
    <property type="molecule type" value="Genomic_DNA"/>
</dbReference>
<dbReference type="AlphaFoldDB" id="A0ABC8UVT0"/>
<reference evidence="2 4" key="1">
    <citation type="submission" date="2024-02" db="EMBL/GenBank/DDBJ databases">
        <authorList>
            <person name="Vignale AGUSTIN F."/>
            <person name="Sosa J E."/>
            <person name="Modenutti C."/>
        </authorList>
    </citation>
    <scope>NUCLEOTIDE SEQUENCE [LARGE SCALE GENOMIC DNA]</scope>
</reference>
<evidence type="ECO:0000313" key="2">
    <source>
        <dbReference type="EMBL" id="CAK9185165.1"/>
    </source>
</evidence>
<accession>A0ABC8UVT0</accession>
<name>A0ABC8UVT0_9AQUA</name>
<dbReference type="Proteomes" id="UP001642360">
    <property type="component" value="Unassembled WGS sequence"/>
</dbReference>
<comment type="caution">
    <text evidence="2">The sequence shown here is derived from an EMBL/GenBank/DDBJ whole genome shotgun (WGS) entry which is preliminary data.</text>
</comment>
<protein>
    <submittedName>
        <fullName evidence="2">Uncharacterized protein</fullName>
    </submittedName>
</protein>
<feature type="compositionally biased region" description="Basic and acidic residues" evidence="1">
    <location>
        <begin position="48"/>
        <end position="63"/>
    </location>
</feature>